<comment type="caution">
    <text evidence="1">The sequence shown here is derived from an EMBL/GenBank/DDBJ whole genome shotgun (WGS) entry which is preliminary data.</text>
</comment>
<dbReference type="RefSeq" id="WP_381446883.1">
    <property type="nucleotide sequence ID" value="NZ_JBHSNP010000029.1"/>
</dbReference>
<accession>A0ABW0U0I1</accession>
<gene>
    <name evidence="1" type="ORF">ACFPTP_16070</name>
</gene>
<organism evidence="1 2">
    <name type="scientific">Sporosarcina koreensis</name>
    <dbReference type="NCBI Taxonomy" id="334735"/>
    <lineage>
        <taxon>Bacteria</taxon>
        <taxon>Bacillati</taxon>
        <taxon>Bacillota</taxon>
        <taxon>Bacilli</taxon>
        <taxon>Bacillales</taxon>
        <taxon>Caryophanaceae</taxon>
        <taxon>Sporosarcina</taxon>
    </lineage>
</organism>
<evidence type="ECO:0000313" key="1">
    <source>
        <dbReference type="EMBL" id="MFC5604752.1"/>
    </source>
</evidence>
<sequence length="64" mass="7605">MDENLEKPAKQITPRFNRKTARVIVDEEQKRMEKKLQAIRDKYDALIRNIKEEDEGEGEACTKR</sequence>
<reference evidence="2" key="1">
    <citation type="journal article" date="2019" name="Int. J. Syst. Evol. Microbiol.">
        <title>The Global Catalogue of Microorganisms (GCM) 10K type strain sequencing project: providing services to taxonomists for standard genome sequencing and annotation.</title>
        <authorList>
            <consortium name="The Broad Institute Genomics Platform"/>
            <consortium name="The Broad Institute Genome Sequencing Center for Infectious Disease"/>
            <person name="Wu L."/>
            <person name="Ma J."/>
        </authorList>
    </citation>
    <scope>NUCLEOTIDE SEQUENCE [LARGE SCALE GENOMIC DNA]</scope>
    <source>
        <strain evidence="2">KACC 11299</strain>
    </source>
</reference>
<proteinExistence type="predicted"/>
<keyword evidence="2" id="KW-1185">Reference proteome</keyword>
<name>A0ABW0U0I1_9BACL</name>
<evidence type="ECO:0000313" key="2">
    <source>
        <dbReference type="Proteomes" id="UP001596071"/>
    </source>
</evidence>
<protein>
    <submittedName>
        <fullName evidence="1">Uncharacterized protein</fullName>
    </submittedName>
</protein>
<dbReference type="Proteomes" id="UP001596071">
    <property type="component" value="Unassembled WGS sequence"/>
</dbReference>
<dbReference type="EMBL" id="JBHSNP010000029">
    <property type="protein sequence ID" value="MFC5604752.1"/>
    <property type="molecule type" value="Genomic_DNA"/>
</dbReference>